<reference evidence="1 2" key="1">
    <citation type="journal article" date="2024" name="Nat. Commun.">
        <title>Phylogenomics reveals the evolutionary origins of lichenization in chlorophyte algae.</title>
        <authorList>
            <person name="Puginier C."/>
            <person name="Libourel C."/>
            <person name="Otte J."/>
            <person name="Skaloud P."/>
            <person name="Haon M."/>
            <person name="Grisel S."/>
            <person name="Petersen M."/>
            <person name="Berrin J.G."/>
            <person name="Delaux P.M."/>
            <person name="Dal Grande F."/>
            <person name="Keller J."/>
        </authorList>
    </citation>
    <scope>NUCLEOTIDE SEQUENCE [LARGE SCALE GENOMIC DNA]</scope>
    <source>
        <strain evidence="1 2">SAG 2043</strain>
    </source>
</reference>
<gene>
    <name evidence="1" type="ORF">WJX72_008346</name>
</gene>
<dbReference type="EMBL" id="JALJOR010000001">
    <property type="protein sequence ID" value="KAK9829867.1"/>
    <property type="molecule type" value="Genomic_DNA"/>
</dbReference>
<dbReference type="Proteomes" id="UP001489004">
    <property type="component" value="Unassembled WGS sequence"/>
</dbReference>
<keyword evidence="2" id="KW-1185">Reference proteome</keyword>
<accession>A0AAW1R7V4</accession>
<protein>
    <submittedName>
        <fullName evidence="1">Uncharacterized protein</fullName>
    </submittedName>
</protein>
<sequence length="126" mass="14288">MQPVPHALLGKLYLWLGKPIRSVCGSGEDKRIWLATPRHTGVLQSKLWSEQAVPIACIEASATNARLQPWLMDSSQAADWVTGRWPHLACKGANVLRPRELPALHTRMQHLKLRIFSTLETLQMRF</sequence>
<proteinExistence type="predicted"/>
<name>A0AAW1R7V4_9CHLO</name>
<evidence type="ECO:0000313" key="1">
    <source>
        <dbReference type="EMBL" id="KAK9829867.1"/>
    </source>
</evidence>
<evidence type="ECO:0000313" key="2">
    <source>
        <dbReference type="Proteomes" id="UP001489004"/>
    </source>
</evidence>
<comment type="caution">
    <text evidence="1">The sequence shown here is derived from an EMBL/GenBank/DDBJ whole genome shotgun (WGS) entry which is preliminary data.</text>
</comment>
<organism evidence="1 2">
    <name type="scientific">[Myrmecia] bisecta</name>
    <dbReference type="NCBI Taxonomy" id="41462"/>
    <lineage>
        <taxon>Eukaryota</taxon>
        <taxon>Viridiplantae</taxon>
        <taxon>Chlorophyta</taxon>
        <taxon>core chlorophytes</taxon>
        <taxon>Trebouxiophyceae</taxon>
        <taxon>Trebouxiales</taxon>
        <taxon>Trebouxiaceae</taxon>
        <taxon>Myrmecia</taxon>
    </lineage>
</organism>
<dbReference type="AlphaFoldDB" id="A0AAW1R7V4"/>